<name>B7WUM8_COMTK</name>
<reference evidence="1 2" key="1">
    <citation type="journal article" date="2004" name="Appl. Environ. Microbiol.">
        <title>Mineralization of individual congeners of linear alkylbenzenesulfonate by defined pairs of heterotrophic bacteria.</title>
        <authorList>
            <person name="Schleheck D."/>
            <person name="Knepper T.P."/>
            <person name="Fischer K."/>
            <person name="Cook A.M."/>
        </authorList>
    </citation>
    <scope>NUCLEOTIDE SEQUENCE [LARGE SCALE GENOMIC DNA]</scope>
    <source>
        <strain evidence="2">DSM 14576 / KF-1</strain>
    </source>
</reference>
<dbReference type="Proteomes" id="UP000003039">
    <property type="component" value="Unassembled WGS sequence"/>
</dbReference>
<evidence type="ECO:0000313" key="1">
    <source>
        <dbReference type="EMBL" id="EED67541.1"/>
    </source>
</evidence>
<gene>
    <name evidence="1" type="ORF">CtesDRAFT_PD2487</name>
</gene>
<evidence type="ECO:0000313" key="2">
    <source>
        <dbReference type="Proteomes" id="UP000003039"/>
    </source>
</evidence>
<dbReference type="EMBL" id="AAUJ02000001">
    <property type="protein sequence ID" value="EED67541.1"/>
    <property type="molecule type" value="Genomic_DNA"/>
</dbReference>
<proteinExistence type="predicted"/>
<organism evidence="1 2">
    <name type="scientific">Comamonas testosteroni (strain DSM 14576 / KF-1)</name>
    <name type="common">Pseudomonas testosteroni</name>
    <dbReference type="NCBI Taxonomy" id="399795"/>
    <lineage>
        <taxon>Bacteria</taxon>
        <taxon>Pseudomonadati</taxon>
        <taxon>Pseudomonadota</taxon>
        <taxon>Betaproteobacteria</taxon>
        <taxon>Burkholderiales</taxon>
        <taxon>Comamonadaceae</taxon>
        <taxon>Comamonas</taxon>
    </lineage>
</organism>
<sequence>MGIPRNKNGTIDRNLISKIYIVYDLKGAPLFVLVITTSGHKTEAATVNLINEIKSSNISYEESTIEEHVLYYHFQLSNQKSINNINIKIQRKSSLR</sequence>
<accession>B7WUM8</accession>
<comment type="caution">
    <text evidence="1">The sequence shown here is derived from an EMBL/GenBank/DDBJ whole genome shotgun (WGS) entry which is preliminary data.</text>
</comment>
<dbReference type="AlphaFoldDB" id="B7WUM8"/>
<protein>
    <submittedName>
        <fullName evidence="1">Uncharacterized protein</fullName>
    </submittedName>
</protein>